<evidence type="ECO:0000313" key="2">
    <source>
        <dbReference type="EMBL" id="KAF2836482.1"/>
    </source>
</evidence>
<organism evidence="2 3">
    <name type="scientific">Patellaria atrata CBS 101060</name>
    <dbReference type="NCBI Taxonomy" id="1346257"/>
    <lineage>
        <taxon>Eukaryota</taxon>
        <taxon>Fungi</taxon>
        <taxon>Dikarya</taxon>
        <taxon>Ascomycota</taxon>
        <taxon>Pezizomycotina</taxon>
        <taxon>Dothideomycetes</taxon>
        <taxon>Dothideomycetes incertae sedis</taxon>
        <taxon>Patellariales</taxon>
        <taxon>Patellariaceae</taxon>
        <taxon>Patellaria</taxon>
    </lineage>
</organism>
<keyword evidence="1" id="KW-0472">Membrane</keyword>
<dbReference type="EMBL" id="MU006103">
    <property type="protein sequence ID" value="KAF2836482.1"/>
    <property type="molecule type" value="Genomic_DNA"/>
</dbReference>
<comment type="caution">
    <text evidence="2">The sequence shown here is derived from an EMBL/GenBank/DDBJ whole genome shotgun (WGS) entry which is preliminary data.</text>
</comment>
<accession>A0A9P4S741</accession>
<evidence type="ECO:0000313" key="3">
    <source>
        <dbReference type="Proteomes" id="UP000799429"/>
    </source>
</evidence>
<keyword evidence="1" id="KW-1133">Transmembrane helix</keyword>
<dbReference type="Proteomes" id="UP000799429">
    <property type="component" value="Unassembled WGS sequence"/>
</dbReference>
<dbReference type="AlphaFoldDB" id="A0A9P4S741"/>
<name>A0A9P4S741_9PEZI</name>
<keyword evidence="3" id="KW-1185">Reference proteome</keyword>
<gene>
    <name evidence="2" type="ORF">M501DRAFT_987212</name>
</gene>
<sequence length="436" mass="49454">MDTNKSYLKSKEMVDYQMGAVMFAICSLPFIISPVANSFLIRTLRAILRFFKLNSTYCRTMCWKDLTSGHLHIYRNAYYVQSRTNISSQSKAHMSSKECYDSIFTNVLSRAWPRSKERKVVKPPELSLGNNYLLTDGDTLLTFIALTASGHRSFSSSIQGGFGEATFTFRLGSGHARFQRFNSNSLGEPFLVGHLNYSVSDLMEPIVVTQAANLTKADVLRIVNGYPPFYKETFITHSGVPVDYPIKDPRDIQRAGWLIAVGLDVREPLNVYNEHSDKAYREACNRVLKTVTHVFQPSFSKDSDAGKLCQLASSAIYWMNSNRSGSGVPKFLQDSPLVGCDGAGVARYTRHLRREECRFAINIFWKYSFVPLTDLERDRLEKILPAVLAAAICGVYRWWQYKNNTGGHLPSWLLADSIRLSPIWLRDCCEDMNNNM</sequence>
<feature type="transmembrane region" description="Helical" evidence="1">
    <location>
        <begin position="20"/>
        <end position="41"/>
    </location>
</feature>
<reference evidence="2" key="1">
    <citation type="journal article" date="2020" name="Stud. Mycol.">
        <title>101 Dothideomycetes genomes: a test case for predicting lifestyles and emergence of pathogens.</title>
        <authorList>
            <person name="Haridas S."/>
            <person name="Albert R."/>
            <person name="Binder M."/>
            <person name="Bloem J."/>
            <person name="Labutti K."/>
            <person name="Salamov A."/>
            <person name="Andreopoulos B."/>
            <person name="Baker S."/>
            <person name="Barry K."/>
            <person name="Bills G."/>
            <person name="Bluhm B."/>
            <person name="Cannon C."/>
            <person name="Castanera R."/>
            <person name="Culley D."/>
            <person name="Daum C."/>
            <person name="Ezra D."/>
            <person name="Gonzalez J."/>
            <person name="Henrissat B."/>
            <person name="Kuo A."/>
            <person name="Liang C."/>
            <person name="Lipzen A."/>
            <person name="Lutzoni F."/>
            <person name="Magnuson J."/>
            <person name="Mondo S."/>
            <person name="Nolan M."/>
            <person name="Ohm R."/>
            <person name="Pangilinan J."/>
            <person name="Park H.-J."/>
            <person name="Ramirez L."/>
            <person name="Alfaro M."/>
            <person name="Sun H."/>
            <person name="Tritt A."/>
            <person name="Yoshinaga Y."/>
            <person name="Zwiers L.-H."/>
            <person name="Turgeon B."/>
            <person name="Goodwin S."/>
            <person name="Spatafora J."/>
            <person name="Crous P."/>
            <person name="Grigoriev I."/>
        </authorList>
    </citation>
    <scope>NUCLEOTIDE SEQUENCE</scope>
    <source>
        <strain evidence="2">CBS 101060</strain>
    </source>
</reference>
<keyword evidence="1" id="KW-0812">Transmembrane</keyword>
<dbReference type="OrthoDB" id="5292533at2759"/>
<protein>
    <submittedName>
        <fullName evidence="2">Uncharacterized protein</fullName>
    </submittedName>
</protein>
<evidence type="ECO:0000256" key="1">
    <source>
        <dbReference type="SAM" id="Phobius"/>
    </source>
</evidence>
<proteinExistence type="predicted"/>